<dbReference type="PANTHER" id="PTHR11069:SF23">
    <property type="entry name" value="LYSOSOMAL ACID GLUCOSYLCERAMIDASE"/>
    <property type="match status" value="1"/>
</dbReference>
<protein>
    <submittedName>
        <fullName evidence="7">Glucan endo-1,6-beta-glucosidase</fullName>
        <ecNumber evidence="7">3.2.1.75</ecNumber>
    </submittedName>
</protein>
<dbReference type="Proteomes" id="UP000004169">
    <property type="component" value="Unassembled WGS sequence"/>
</dbReference>
<dbReference type="EC" id="3.2.1.75" evidence="7"/>
<dbReference type="GO" id="GO:0006680">
    <property type="term" value="P:glucosylceramide catabolic process"/>
    <property type="evidence" value="ECO:0007669"/>
    <property type="project" value="TreeGrafter"/>
</dbReference>
<evidence type="ECO:0000313" key="7">
    <source>
        <dbReference type="EMBL" id="CCG43066.1"/>
    </source>
</evidence>
<dbReference type="Gene3D" id="2.60.40.1180">
    <property type="entry name" value="Golgi alpha-mannosidase II"/>
    <property type="match status" value="1"/>
</dbReference>
<keyword evidence="8" id="KW-1185">Reference proteome</keyword>
<keyword evidence="3 4" id="KW-0378">Hydrolase</keyword>
<evidence type="ECO:0000259" key="5">
    <source>
        <dbReference type="Pfam" id="PF02055"/>
    </source>
</evidence>
<gene>
    <name evidence="7" type="ORF">PHAMO_570061</name>
</gene>
<sequence length="465" mass="51183">MPIEKSFTARTQPSDQLLTTWITSGDRRFLLYESNSSVTGSITLPTTPIKIDTSRAYQRIRGFGFSLTGGSALLLSRLESALRKNLLRELFSPEGIGTSCLRLTIGASDLSPYAFSYDDLPADSRDPNLDRFDLFAGDPDLVPVVQEIVKINPDLFIMASPWSAPPWMKTNNSFIGGELKPECHDVYARYFVRYLDAMRARGINIRAVTVQNEPGNDKNEPSMVMGAEQMADFIGQFLGPALRQARLETAIYCHDHNCDRPDYPLAVLADPSANHYTSGTAFHLYAGDISALTQVHERHPDKSCLFTEQWVSAHDSFEGALMWHSERVLVGALRNWAEIVLEWNLASDPTCCPHTPGGEKNCLGGLTLDGQTVTRNVAYYLIAHTAKFIPPGSLRVESDRDTALPNAAFLTPDGRIVVIAVNTDDTPRRLTLSDAVRGSAPCPVDLPAKSLATCVWKLPPGSALR</sequence>
<evidence type="ECO:0000256" key="1">
    <source>
        <dbReference type="ARBA" id="ARBA00005382"/>
    </source>
</evidence>
<dbReference type="InterPro" id="IPR001139">
    <property type="entry name" value="Glyco_hydro_30"/>
</dbReference>
<organism evidence="7 8">
    <name type="scientific">Magnetospirillum molischianum DSM 120</name>
    <dbReference type="NCBI Taxonomy" id="1150626"/>
    <lineage>
        <taxon>Bacteria</taxon>
        <taxon>Pseudomonadati</taxon>
        <taxon>Pseudomonadota</taxon>
        <taxon>Alphaproteobacteria</taxon>
        <taxon>Rhodospirillales</taxon>
        <taxon>Rhodospirillaceae</taxon>
        <taxon>Magnetospirillum</taxon>
    </lineage>
</organism>
<evidence type="ECO:0000313" key="8">
    <source>
        <dbReference type="Proteomes" id="UP000004169"/>
    </source>
</evidence>
<dbReference type="InterPro" id="IPR013780">
    <property type="entry name" value="Glyco_hydro_b"/>
</dbReference>
<evidence type="ECO:0000256" key="3">
    <source>
        <dbReference type="ARBA" id="ARBA00022801"/>
    </source>
</evidence>
<feature type="domain" description="Glycosyl hydrolase family 30 beta sandwich" evidence="6">
    <location>
        <begin position="392"/>
        <end position="454"/>
    </location>
</feature>
<dbReference type="GO" id="GO:0046557">
    <property type="term" value="F:glucan endo-1,6-beta-glucosidase activity"/>
    <property type="evidence" value="ECO:0007669"/>
    <property type="project" value="UniProtKB-EC"/>
</dbReference>
<dbReference type="InterPro" id="IPR033452">
    <property type="entry name" value="GH30_C"/>
</dbReference>
<dbReference type="GO" id="GO:0004348">
    <property type="term" value="F:glucosylceramidase activity"/>
    <property type="evidence" value="ECO:0007669"/>
    <property type="project" value="InterPro"/>
</dbReference>
<comment type="similarity">
    <text evidence="1 4">Belongs to the glycosyl hydrolase 30 family.</text>
</comment>
<evidence type="ECO:0000259" key="6">
    <source>
        <dbReference type="Pfam" id="PF17189"/>
    </source>
</evidence>
<dbReference type="PANTHER" id="PTHR11069">
    <property type="entry name" value="GLUCOSYLCERAMIDASE"/>
    <property type="match status" value="1"/>
</dbReference>
<dbReference type="SUPFAM" id="SSF51445">
    <property type="entry name" value="(Trans)glycosidases"/>
    <property type="match status" value="1"/>
</dbReference>
<dbReference type="PRINTS" id="PR00843">
    <property type="entry name" value="GLHYDRLASE30"/>
</dbReference>
<reference evidence="7 8" key="1">
    <citation type="journal article" date="2012" name="J. Bacteriol.">
        <title>Draft Genome Sequence of the Purple Photosynthetic Bacterium Phaeospirillum molischianum DSM120, a Particularly Versatile Bacterium.</title>
        <authorList>
            <person name="Duquesne K."/>
            <person name="Prima V."/>
            <person name="Ji B."/>
            <person name="Rouy Z."/>
            <person name="Medigue C."/>
            <person name="Talla E."/>
            <person name="Sturgis J.N."/>
        </authorList>
    </citation>
    <scope>NUCLEOTIDE SEQUENCE [LARGE SCALE GENOMIC DNA]</scope>
    <source>
        <strain evidence="8">DSM120</strain>
    </source>
</reference>
<dbReference type="GO" id="GO:0016020">
    <property type="term" value="C:membrane"/>
    <property type="evidence" value="ECO:0007669"/>
    <property type="project" value="GOC"/>
</dbReference>
<dbReference type="Pfam" id="PF02055">
    <property type="entry name" value="Glyco_hydro_30"/>
    <property type="match status" value="1"/>
</dbReference>
<dbReference type="Pfam" id="PF17189">
    <property type="entry name" value="Glyco_hydro_30C"/>
    <property type="match status" value="1"/>
</dbReference>
<proteinExistence type="inferred from homology"/>
<feature type="domain" description="Glycosyl hydrolase family 30 TIM-barrel" evidence="5">
    <location>
        <begin position="60"/>
        <end position="388"/>
    </location>
</feature>
<evidence type="ECO:0000256" key="2">
    <source>
        <dbReference type="ARBA" id="ARBA00022729"/>
    </source>
</evidence>
<evidence type="ECO:0000256" key="4">
    <source>
        <dbReference type="RuleBase" id="RU361188"/>
    </source>
</evidence>
<comment type="caution">
    <text evidence="7">The sequence shown here is derived from an EMBL/GenBank/DDBJ whole genome shotgun (WGS) entry which is preliminary data.</text>
</comment>
<accession>H8FXH8</accession>
<dbReference type="InterPro" id="IPR017853">
    <property type="entry name" value="GH"/>
</dbReference>
<name>H8FXH8_MAGML</name>
<dbReference type="Gene3D" id="3.20.20.80">
    <property type="entry name" value="Glycosidases"/>
    <property type="match status" value="1"/>
</dbReference>
<dbReference type="EMBL" id="CAHP01000053">
    <property type="protein sequence ID" value="CCG43066.1"/>
    <property type="molecule type" value="Genomic_DNA"/>
</dbReference>
<dbReference type="AlphaFoldDB" id="H8FXH8"/>
<dbReference type="InterPro" id="IPR033453">
    <property type="entry name" value="Glyco_hydro_30_TIM-barrel"/>
</dbReference>
<keyword evidence="2" id="KW-0732">Signal</keyword>
<keyword evidence="4 7" id="KW-0326">Glycosidase</keyword>
<dbReference type="STRING" id="1150626.PHAMO_570061"/>
<dbReference type="eggNOG" id="COG5520">
    <property type="taxonomic scope" value="Bacteria"/>
</dbReference>